<evidence type="ECO:0000256" key="1">
    <source>
        <dbReference type="SAM" id="MobiDB-lite"/>
    </source>
</evidence>
<keyword evidence="2" id="KW-0472">Membrane</keyword>
<keyword evidence="2" id="KW-0812">Transmembrane</keyword>
<protein>
    <submittedName>
        <fullName evidence="3">Wsv192-like protein</fullName>
    </submittedName>
</protein>
<comment type="caution">
    <text evidence="3">The sequence shown here is derived from an EMBL/GenBank/DDBJ whole genome shotgun (WGS) entry which is preliminary data.</text>
</comment>
<evidence type="ECO:0000313" key="3">
    <source>
        <dbReference type="EMBL" id="GBG35467.1"/>
    </source>
</evidence>
<feature type="region of interest" description="Disordered" evidence="1">
    <location>
        <begin position="856"/>
        <end position="882"/>
    </location>
</feature>
<accession>A0A401IPC7</accession>
<organism evidence="3">
    <name type="scientific">Metapenaeus ensis nimavirus</name>
    <dbReference type="NCBI Taxonomy" id="2133794"/>
    <lineage>
        <taxon>Viruses</taxon>
        <taxon>Viruses incertae sedis</taxon>
        <taxon>Naldaviricetes</taxon>
        <taxon>Nimaviridae</taxon>
    </lineage>
</organism>
<keyword evidence="2" id="KW-1133">Transmembrane helix</keyword>
<reference evidence="3" key="1">
    <citation type="journal article" date="2018" name="J. Virol.">
        <title>Crustacean Genome Exploration Reveals the Evolutionary Origin of White Spot Syndrome Virus.</title>
        <authorList>
            <person name="Kawato S."/>
            <person name="Shitara A."/>
            <person name="Wang Y."/>
            <person name="Nozaki R."/>
            <person name="Kondo H."/>
            <person name="Hirono I."/>
        </authorList>
    </citation>
    <scope>NUCLEOTIDE SEQUENCE</scope>
    <source>
        <strain evidence="3">Mikawa-1</strain>
    </source>
</reference>
<feature type="compositionally biased region" description="Basic and acidic residues" evidence="1">
    <location>
        <begin position="856"/>
        <end position="865"/>
    </location>
</feature>
<evidence type="ECO:0000256" key="2">
    <source>
        <dbReference type="SAM" id="Phobius"/>
    </source>
</evidence>
<proteinExistence type="predicted"/>
<sequence>MRVRVNKNHAPSWEDVDEVLRHERHIHIWHMRHATCKRRLFALEATYKFIYDYLTKRQSMHSDEWCPLSASNNLLVGLGQCIRAMEKRVKRYGQRLDQLLTLQNLEKHTTEINPLLIASRHMELTDPDKKIWKQLYDLNIAPKKVTDAYNEIKDLLPEEALANYEVRTGVAKLPMPGSWHCTGSSASKSEYLKCTSSEFYRRYLRSDIAVAKSNKLSKVFSESFEIMPGKIIKVPRRIERYFNVEMDRAIKNNTCFPTKYMRCIVLAYSFGGMFGCAFSATQLFLFGFARSVSAACNDYVLSTPFSKLKDLLKNKCLFSSSDTTANSILRYKGGRTVFPVNLAAIDYPEKARELVIESQTYFPDRRAKSAIAYMRSMVAEHEPDGYMAIWLALVVSNVLGRRVSAQYALFFLVNWAANQYQIQGTPTSEHRLRLLFNTIGLTFESNLAVVVPVVGFGSGMTESKLRRYTVHLMKNFTKSLLDGGRPVMEVEKKNVTCMTFEQLSSRLFKNSNAVRLSASNEDDDSTLEKMLDEMRGEEFVPNKTRRWIHQEEYNKTLNPRLKLRMRFGVCGFQHPLSSSNDKNFLVRAQLLKHRQTYLQREASAAINWDRLLQFFFPRRLSLTHPEVAEPCTNCAVTHLKNLSRHFVAVLSSFLSLSLSCERVLDNIRIKFNTDILTLGKEPNQFLKQKAGLVIGQHAVEVLGIAYHQIGFFDKAQEILSVHPSELATHSDMGRLAIEMAIDCITARKHQHQYDKGQPFLPFDNNVLFEPIPFIGIEAPVFPAKDSYEDNTSVINESESEFWVEETNDHMIDALVSRGILSFQKLEMRNKRDTKILRGDMCVNFYRKIGSLNHKKLASDKPRKTDATTWSSKNTGQTGRNTTEFSPNSIIVLSVDGSDKGKVEEQMPQGCVEEMVRGNSGELFEIGGADDVFLAVVETQHVMAQNDIVYPECKIVSKKGKHICMIRAPDISPNYRHGGKPAVIVLKRGTCGSAKNHFKVHQKVKQN</sequence>
<name>A0A401IPC7_9VIRU</name>
<feature type="compositionally biased region" description="Polar residues" evidence="1">
    <location>
        <begin position="866"/>
        <end position="882"/>
    </location>
</feature>
<feature type="transmembrane region" description="Helical" evidence="2">
    <location>
        <begin position="265"/>
        <end position="289"/>
    </location>
</feature>
<dbReference type="EMBL" id="BFCE01000003">
    <property type="protein sequence ID" value="GBG35467.1"/>
    <property type="molecule type" value="Genomic_DNA"/>
</dbReference>